<dbReference type="Proteomes" id="UP001589793">
    <property type="component" value="Unassembled WGS sequence"/>
</dbReference>
<proteinExistence type="predicted"/>
<evidence type="ECO:0000313" key="2">
    <source>
        <dbReference type="Proteomes" id="UP001589793"/>
    </source>
</evidence>
<comment type="caution">
    <text evidence="1">The sequence shown here is derived from an EMBL/GenBank/DDBJ whole genome shotgun (WGS) entry which is preliminary data.</text>
</comment>
<accession>A0ABV6RH07</accession>
<dbReference type="RefSeq" id="WP_376982077.1">
    <property type="nucleotide sequence ID" value="NZ_JBHLSV010000020.1"/>
</dbReference>
<reference evidence="1 2" key="1">
    <citation type="submission" date="2024-09" db="EMBL/GenBank/DDBJ databases">
        <authorList>
            <person name="Sun Q."/>
            <person name="Mori K."/>
        </authorList>
    </citation>
    <scope>NUCLEOTIDE SEQUENCE [LARGE SCALE GENOMIC DNA]</scope>
    <source>
        <strain evidence="1 2">CICC 10874</strain>
    </source>
</reference>
<sequence>MDLAFEYANHVAPMAMLPSMRQGISDLSTRVLDSHILMPFFQRQELSFSAPGSE</sequence>
<evidence type="ECO:0000313" key="1">
    <source>
        <dbReference type="EMBL" id="MFC0675233.1"/>
    </source>
</evidence>
<gene>
    <name evidence="1" type="ORF">ACFFF6_14815</name>
</gene>
<dbReference type="EMBL" id="JBHLSV010000020">
    <property type="protein sequence ID" value="MFC0675233.1"/>
    <property type="molecule type" value="Genomic_DNA"/>
</dbReference>
<keyword evidence="2" id="KW-1185">Reference proteome</keyword>
<protein>
    <submittedName>
        <fullName evidence="1">Uncharacterized protein</fullName>
    </submittedName>
</protein>
<name>A0ABV6RH07_9MICO</name>
<organism evidence="1 2">
    <name type="scientific">Brachybacterium hainanense</name>
    <dbReference type="NCBI Taxonomy" id="1541174"/>
    <lineage>
        <taxon>Bacteria</taxon>
        <taxon>Bacillati</taxon>
        <taxon>Actinomycetota</taxon>
        <taxon>Actinomycetes</taxon>
        <taxon>Micrococcales</taxon>
        <taxon>Dermabacteraceae</taxon>
        <taxon>Brachybacterium</taxon>
    </lineage>
</organism>